<evidence type="ECO:0000256" key="1">
    <source>
        <dbReference type="SAM" id="MobiDB-lite"/>
    </source>
</evidence>
<proteinExistence type="predicted"/>
<dbReference type="OrthoDB" id="9942608at2759"/>
<accession>A0A168NA68</accession>
<evidence type="ECO:0000259" key="2">
    <source>
        <dbReference type="PROSITE" id="PS51140"/>
    </source>
</evidence>
<dbReference type="GO" id="GO:0043130">
    <property type="term" value="F:ubiquitin binding"/>
    <property type="evidence" value="ECO:0007669"/>
    <property type="project" value="InterPro"/>
</dbReference>
<evidence type="ECO:0000313" key="4">
    <source>
        <dbReference type="Proteomes" id="UP000077051"/>
    </source>
</evidence>
<feature type="region of interest" description="Disordered" evidence="1">
    <location>
        <begin position="51"/>
        <end position="71"/>
    </location>
</feature>
<feature type="region of interest" description="Disordered" evidence="1">
    <location>
        <begin position="182"/>
        <end position="341"/>
    </location>
</feature>
<dbReference type="Gene3D" id="1.10.8.10">
    <property type="entry name" value="DNA helicase RuvA subunit, C-terminal domain"/>
    <property type="match status" value="1"/>
</dbReference>
<feature type="compositionally biased region" description="Polar residues" evidence="1">
    <location>
        <begin position="299"/>
        <end position="314"/>
    </location>
</feature>
<dbReference type="PROSITE" id="PS51140">
    <property type="entry name" value="CUE"/>
    <property type="match status" value="1"/>
</dbReference>
<protein>
    <recommendedName>
        <fullName evidence="2">CUE domain-containing protein</fullName>
    </recommendedName>
</protein>
<dbReference type="Proteomes" id="UP000077051">
    <property type="component" value="Unassembled WGS sequence"/>
</dbReference>
<dbReference type="InterPro" id="IPR009060">
    <property type="entry name" value="UBA-like_sf"/>
</dbReference>
<feature type="compositionally biased region" description="Polar residues" evidence="1">
    <location>
        <begin position="182"/>
        <end position="194"/>
    </location>
</feature>
<evidence type="ECO:0000313" key="3">
    <source>
        <dbReference type="EMBL" id="OAD06007.1"/>
    </source>
</evidence>
<feature type="region of interest" description="Disordered" evidence="1">
    <location>
        <begin position="77"/>
        <end position="96"/>
    </location>
</feature>
<feature type="domain" description="CUE" evidence="2">
    <location>
        <begin position="5"/>
        <end position="48"/>
    </location>
</feature>
<sequence>MENPFQSTDIDTLKEAFPRVDVSVINDVLYSVQGDLNTAFDMLLDMNSPSINDSSAKPLPQAPPLPVRRSSSINSISHSYSASNAGNQSHASRISQTNPFLVPGVAKPLTVREELAKWRQDLREESRQRATAAMASSSASTPNLSFSSMFKSNASRASLNHGKTTSQPSREVSSHYDILERNNNNRSNHTQAHASYQRPLPPRPLGSLSGIRSSASTPNVNYQSHSRSNSHPNGLLTPLGRLPDHHSTTNTSHQPALPSRRQSNTGTTNPFHVSPVTPSTTQQQPQRQQPPPPSPHNYLPNNSNHRSASENDIPSFNPFEEPELPPPAYSEIQRDTIINLT</sequence>
<feature type="compositionally biased region" description="Low complexity" evidence="1">
    <location>
        <begin position="129"/>
        <end position="141"/>
    </location>
</feature>
<name>A0A168NA68_MUCCL</name>
<comment type="caution">
    <text evidence="3">The sequence shown here is derived from an EMBL/GenBank/DDBJ whole genome shotgun (WGS) entry which is preliminary data.</text>
</comment>
<gene>
    <name evidence="3" type="ORF">MUCCIDRAFT_188433</name>
</gene>
<feature type="compositionally biased region" description="Polar residues" evidence="1">
    <location>
        <begin position="248"/>
        <end position="271"/>
    </location>
</feature>
<dbReference type="SMART" id="SM00546">
    <property type="entry name" value="CUE"/>
    <property type="match status" value="1"/>
</dbReference>
<dbReference type="AlphaFoldDB" id="A0A168NA68"/>
<feature type="compositionally biased region" description="Polar residues" evidence="1">
    <location>
        <begin position="211"/>
        <end position="232"/>
    </location>
</feature>
<keyword evidence="4" id="KW-1185">Reference proteome</keyword>
<dbReference type="SUPFAM" id="SSF46934">
    <property type="entry name" value="UBA-like"/>
    <property type="match status" value="1"/>
</dbReference>
<feature type="region of interest" description="Disordered" evidence="1">
    <location>
        <begin position="122"/>
        <end position="147"/>
    </location>
</feature>
<reference evidence="3 4" key="1">
    <citation type="submission" date="2015-06" db="EMBL/GenBank/DDBJ databases">
        <title>Expansion of signal transduction pathways in fungi by whole-genome duplication.</title>
        <authorList>
            <consortium name="DOE Joint Genome Institute"/>
            <person name="Corrochano L.M."/>
            <person name="Kuo A."/>
            <person name="Marcet-Houben M."/>
            <person name="Polaino S."/>
            <person name="Salamov A."/>
            <person name="Villalobos J.M."/>
            <person name="Alvarez M.I."/>
            <person name="Avalos J."/>
            <person name="Benito E.P."/>
            <person name="Benoit I."/>
            <person name="Burger G."/>
            <person name="Camino L.P."/>
            <person name="Canovas D."/>
            <person name="Cerda-Olmedo E."/>
            <person name="Cheng J.-F."/>
            <person name="Dominguez A."/>
            <person name="Elias M."/>
            <person name="Eslava A.P."/>
            <person name="Glaser F."/>
            <person name="Grimwood J."/>
            <person name="Gutierrez G."/>
            <person name="Heitman J."/>
            <person name="Henrissat B."/>
            <person name="Iturriaga E.A."/>
            <person name="Lang B.F."/>
            <person name="Lavin J.L."/>
            <person name="Lee S."/>
            <person name="Li W."/>
            <person name="Lindquist E."/>
            <person name="Lopez-Garcia S."/>
            <person name="Luque E.M."/>
            <person name="Marcos A.T."/>
            <person name="Martin J."/>
            <person name="Mccluskey K."/>
            <person name="Medina H.R."/>
            <person name="Miralles-Duran A."/>
            <person name="Miyazaki A."/>
            <person name="Munoz-Torres E."/>
            <person name="Oguiza J.A."/>
            <person name="Ohm R."/>
            <person name="Olmedo M."/>
            <person name="Orejas M."/>
            <person name="Ortiz-Castellanos L."/>
            <person name="Pisabarro A.G."/>
            <person name="Rodriguez-Romero J."/>
            <person name="Ruiz-Herrera J."/>
            <person name="Ruiz-Vazquez R."/>
            <person name="Sanz C."/>
            <person name="Schackwitz W."/>
            <person name="Schmutz J."/>
            <person name="Shahriari M."/>
            <person name="Shelest E."/>
            <person name="Silva-Franco F."/>
            <person name="Soanes D."/>
            <person name="Syed K."/>
            <person name="Tagua V.G."/>
            <person name="Talbot N.J."/>
            <person name="Thon M."/>
            <person name="De Vries R.P."/>
            <person name="Wiebenga A."/>
            <person name="Yadav J.S."/>
            <person name="Braun E.L."/>
            <person name="Baker S."/>
            <person name="Garre V."/>
            <person name="Horwitz B."/>
            <person name="Torres-Martinez S."/>
            <person name="Idnurm A."/>
            <person name="Herrera-Estrella A."/>
            <person name="Gabaldon T."/>
            <person name="Grigoriev I.V."/>
        </authorList>
    </citation>
    <scope>NUCLEOTIDE SEQUENCE [LARGE SCALE GENOMIC DNA]</scope>
    <source>
        <strain evidence="3 4">CBS 277.49</strain>
    </source>
</reference>
<organism evidence="3 4">
    <name type="scientific">Mucor lusitanicus CBS 277.49</name>
    <dbReference type="NCBI Taxonomy" id="747725"/>
    <lineage>
        <taxon>Eukaryota</taxon>
        <taxon>Fungi</taxon>
        <taxon>Fungi incertae sedis</taxon>
        <taxon>Mucoromycota</taxon>
        <taxon>Mucoromycotina</taxon>
        <taxon>Mucoromycetes</taxon>
        <taxon>Mucorales</taxon>
        <taxon>Mucorineae</taxon>
        <taxon>Mucoraceae</taxon>
        <taxon>Mucor</taxon>
    </lineage>
</organism>
<feature type="compositionally biased region" description="Polar residues" evidence="1">
    <location>
        <begin position="86"/>
        <end position="96"/>
    </location>
</feature>
<dbReference type="Pfam" id="PF02845">
    <property type="entry name" value="CUE"/>
    <property type="match status" value="1"/>
</dbReference>
<dbReference type="VEuPathDB" id="FungiDB:MUCCIDRAFT_188433"/>
<dbReference type="InterPro" id="IPR003892">
    <property type="entry name" value="CUE"/>
</dbReference>
<feature type="compositionally biased region" description="Low complexity" evidence="1">
    <location>
        <begin position="274"/>
        <end position="287"/>
    </location>
</feature>
<dbReference type="EMBL" id="AMYB01000002">
    <property type="protein sequence ID" value="OAD06007.1"/>
    <property type="molecule type" value="Genomic_DNA"/>
</dbReference>